<dbReference type="EMBL" id="JAYKXN010000006">
    <property type="protein sequence ID" value="KAK7279929.1"/>
    <property type="molecule type" value="Genomic_DNA"/>
</dbReference>
<name>A0AAN9FP41_CLITE</name>
<comment type="caution">
    <text evidence="1">The sequence shown here is derived from an EMBL/GenBank/DDBJ whole genome shotgun (WGS) entry which is preliminary data.</text>
</comment>
<dbReference type="AlphaFoldDB" id="A0AAN9FP41"/>
<proteinExistence type="predicted"/>
<reference evidence="1 2" key="1">
    <citation type="submission" date="2024-01" db="EMBL/GenBank/DDBJ databases">
        <title>The genomes of 5 underutilized Papilionoideae crops provide insights into root nodulation and disease resistance.</title>
        <authorList>
            <person name="Yuan L."/>
        </authorList>
    </citation>
    <scope>NUCLEOTIDE SEQUENCE [LARGE SCALE GENOMIC DNA]</scope>
    <source>
        <strain evidence="1">LY-2023</strain>
        <tissue evidence="1">Leaf</tissue>
    </source>
</reference>
<keyword evidence="2" id="KW-1185">Reference proteome</keyword>
<organism evidence="1 2">
    <name type="scientific">Clitoria ternatea</name>
    <name type="common">Butterfly pea</name>
    <dbReference type="NCBI Taxonomy" id="43366"/>
    <lineage>
        <taxon>Eukaryota</taxon>
        <taxon>Viridiplantae</taxon>
        <taxon>Streptophyta</taxon>
        <taxon>Embryophyta</taxon>
        <taxon>Tracheophyta</taxon>
        <taxon>Spermatophyta</taxon>
        <taxon>Magnoliopsida</taxon>
        <taxon>eudicotyledons</taxon>
        <taxon>Gunneridae</taxon>
        <taxon>Pentapetalae</taxon>
        <taxon>rosids</taxon>
        <taxon>fabids</taxon>
        <taxon>Fabales</taxon>
        <taxon>Fabaceae</taxon>
        <taxon>Papilionoideae</taxon>
        <taxon>50 kb inversion clade</taxon>
        <taxon>NPAAA clade</taxon>
        <taxon>indigoferoid/millettioid clade</taxon>
        <taxon>Phaseoleae</taxon>
        <taxon>Clitoria</taxon>
    </lineage>
</organism>
<evidence type="ECO:0000313" key="2">
    <source>
        <dbReference type="Proteomes" id="UP001359559"/>
    </source>
</evidence>
<protein>
    <submittedName>
        <fullName evidence="1">Uncharacterized protein</fullName>
    </submittedName>
</protein>
<dbReference type="Proteomes" id="UP001359559">
    <property type="component" value="Unassembled WGS sequence"/>
</dbReference>
<gene>
    <name evidence="1" type="ORF">RJT34_24990</name>
</gene>
<evidence type="ECO:0000313" key="1">
    <source>
        <dbReference type="EMBL" id="KAK7279929.1"/>
    </source>
</evidence>
<sequence>MFRNVFRPTITAACRNTRGREREFSFTRHFLAFFSTIFLPSKRPSILFVGKVSFPFRIIIGESLRSPSDLFVVLFFCRIF</sequence>
<accession>A0AAN9FP41</accession>